<dbReference type="OrthoDB" id="9842206at2"/>
<organism evidence="2 3">
    <name type="scientific">Ramlibacter henchirensis</name>
    <dbReference type="NCBI Taxonomy" id="204072"/>
    <lineage>
        <taxon>Bacteria</taxon>
        <taxon>Pseudomonadati</taxon>
        <taxon>Pseudomonadota</taxon>
        <taxon>Betaproteobacteria</taxon>
        <taxon>Burkholderiales</taxon>
        <taxon>Comamonadaceae</taxon>
        <taxon>Ramlibacter</taxon>
    </lineage>
</organism>
<feature type="region of interest" description="Disordered" evidence="1">
    <location>
        <begin position="49"/>
        <end position="73"/>
    </location>
</feature>
<name>A0A4Z0BKF3_9BURK</name>
<evidence type="ECO:0000313" key="3">
    <source>
        <dbReference type="Proteomes" id="UP000298180"/>
    </source>
</evidence>
<comment type="caution">
    <text evidence="2">The sequence shown here is derived from an EMBL/GenBank/DDBJ whole genome shotgun (WGS) entry which is preliminary data.</text>
</comment>
<dbReference type="Proteomes" id="UP000298180">
    <property type="component" value="Unassembled WGS sequence"/>
</dbReference>
<dbReference type="EMBL" id="SMLM01000004">
    <property type="protein sequence ID" value="TFY99251.1"/>
    <property type="molecule type" value="Genomic_DNA"/>
</dbReference>
<keyword evidence="3" id="KW-1185">Reference proteome</keyword>
<reference evidence="2 3" key="1">
    <citation type="submission" date="2019-03" db="EMBL/GenBank/DDBJ databases">
        <title>Ramlibacter henchirensis DSM 14656, whole genome shotgun sequence.</title>
        <authorList>
            <person name="Zhang X."/>
            <person name="Feng G."/>
            <person name="Zhu H."/>
        </authorList>
    </citation>
    <scope>NUCLEOTIDE SEQUENCE [LARGE SCALE GENOMIC DNA]</scope>
    <source>
        <strain evidence="2 3">DSM 14656</strain>
    </source>
</reference>
<dbReference type="AlphaFoldDB" id="A0A4Z0BKF3"/>
<gene>
    <name evidence="2" type="ORF">EZ313_22055</name>
</gene>
<protein>
    <submittedName>
        <fullName evidence="2">Uncharacterized protein</fullName>
    </submittedName>
</protein>
<evidence type="ECO:0000256" key="1">
    <source>
        <dbReference type="SAM" id="MobiDB-lite"/>
    </source>
</evidence>
<accession>A0A4Z0BKF3</accession>
<proteinExistence type="predicted"/>
<sequence length="197" mass="20093">MTIEEVNQATSPPLIVGSSQACNTTLAFKPAIAEGFDDMHAFLVISRPDGSKTEVRGGPSQKGSGTSSEAGPVGNPFACPVATKWGVVVPYIGPHGKLGTDGSGAAVYSPDGNVPDPKGTTVISKTLDGKKACVIANCIMQVVHAAGKTCQPYTVGVGELRNSNTLVSFALSACGVKDPLPAGITATGWGSAWYTKQ</sequence>
<dbReference type="RefSeq" id="WP_135265478.1">
    <property type="nucleotide sequence ID" value="NZ_SMLM01000004.1"/>
</dbReference>
<evidence type="ECO:0000313" key="2">
    <source>
        <dbReference type="EMBL" id="TFY99251.1"/>
    </source>
</evidence>